<accession>A0A0A1SRJ9</accession>
<evidence type="ECO:0000313" key="1">
    <source>
        <dbReference type="EMBL" id="CEJ80666.1"/>
    </source>
</evidence>
<name>A0A0A1SRJ9_9HYPO</name>
<keyword evidence="2" id="KW-1185">Reference proteome</keyword>
<dbReference type="EMBL" id="CDHN01000001">
    <property type="protein sequence ID" value="CEJ80666.1"/>
    <property type="molecule type" value="Genomic_DNA"/>
</dbReference>
<protein>
    <submittedName>
        <fullName evidence="1">Uncharacterized protein</fullName>
    </submittedName>
</protein>
<dbReference type="HOGENOM" id="CLU_1723605_0_0_1"/>
<reference evidence="1 2" key="1">
    <citation type="journal article" date="2015" name="Genome Announc.">
        <title>Draft Genome Sequence and Gene Annotation of the Entomopathogenic Fungus Verticillium hemipterigenum.</title>
        <authorList>
            <person name="Horn F."/>
            <person name="Habel A."/>
            <person name="Scharf D.H."/>
            <person name="Dworschak J."/>
            <person name="Brakhage A.A."/>
            <person name="Guthke R."/>
            <person name="Hertweck C."/>
            <person name="Linde J."/>
        </authorList>
    </citation>
    <scope>NUCLEOTIDE SEQUENCE [LARGE SCALE GENOMIC DNA]</scope>
</reference>
<proteinExistence type="predicted"/>
<evidence type="ECO:0000313" key="2">
    <source>
        <dbReference type="Proteomes" id="UP000039046"/>
    </source>
</evidence>
<gene>
    <name evidence="1" type="ORF">VHEMI00837</name>
</gene>
<organism evidence="1 2">
    <name type="scientific">[Torrubiella] hemipterigena</name>
    <dbReference type="NCBI Taxonomy" id="1531966"/>
    <lineage>
        <taxon>Eukaryota</taxon>
        <taxon>Fungi</taxon>
        <taxon>Dikarya</taxon>
        <taxon>Ascomycota</taxon>
        <taxon>Pezizomycotina</taxon>
        <taxon>Sordariomycetes</taxon>
        <taxon>Hypocreomycetidae</taxon>
        <taxon>Hypocreales</taxon>
        <taxon>Clavicipitaceae</taxon>
        <taxon>Clavicipitaceae incertae sedis</taxon>
        <taxon>'Torrubiella' clade</taxon>
    </lineage>
</organism>
<dbReference type="Proteomes" id="UP000039046">
    <property type="component" value="Unassembled WGS sequence"/>
</dbReference>
<sequence>MFGASSIGLDALSWTNKVVNLQTVDPVIEGIVTVLGISLTAKQNNDTQLAVRGLQVYNHAIRKLKIAISSPRYTETGGLLAVADCVPFMKPTLVVEVSINSQTRSSSLATQHTSTGNFRFIQTLWTIFKRARSPLEDRKWLISRGNLLQNRR</sequence>
<dbReference type="AlphaFoldDB" id="A0A0A1SRJ9"/>